<organism evidence="1 2">
    <name type="scientific">Nonomuraea pusilla</name>
    <dbReference type="NCBI Taxonomy" id="46177"/>
    <lineage>
        <taxon>Bacteria</taxon>
        <taxon>Bacillati</taxon>
        <taxon>Actinomycetota</taxon>
        <taxon>Actinomycetes</taxon>
        <taxon>Streptosporangiales</taxon>
        <taxon>Streptosporangiaceae</taxon>
        <taxon>Nonomuraea</taxon>
    </lineage>
</organism>
<evidence type="ECO:0000313" key="2">
    <source>
        <dbReference type="Proteomes" id="UP000198953"/>
    </source>
</evidence>
<dbReference type="RefSeq" id="WP_177227187.1">
    <property type="nucleotide sequence ID" value="NZ_FOBF01000002.1"/>
</dbReference>
<name>A0A1H7HZV6_9ACTN</name>
<keyword evidence="1" id="KW-0378">Hydrolase</keyword>
<dbReference type="AlphaFoldDB" id="A0A1H7HZV6"/>
<dbReference type="Proteomes" id="UP000198953">
    <property type="component" value="Unassembled WGS sequence"/>
</dbReference>
<evidence type="ECO:0000313" key="1">
    <source>
        <dbReference type="EMBL" id="SEK55152.1"/>
    </source>
</evidence>
<dbReference type="EMBL" id="FOBF01000002">
    <property type="protein sequence ID" value="SEK55152.1"/>
    <property type="molecule type" value="Genomic_DNA"/>
</dbReference>
<gene>
    <name evidence="1" type="ORF">SAMN05660976_00625</name>
</gene>
<dbReference type="GO" id="GO:0004180">
    <property type="term" value="F:carboxypeptidase activity"/>
    <property type="evidence" value="ECO:0007669"/>
    <property type="project" value="UniProtKB-KW"/>
</dbReference>
<proteinExistence type="predicted"/>
<dbReference type="STRING" id="46177.SAMN05660976_00625"/>
<keyword evidence="2" id="KW-1185">Reference proteome</keyword>
<reference evidence="1 2" key="1">
    <citation type="submission" date="2016-10" db="EMBL/GenBank/DDBJ databases">
        <authorList>
            <person name="de Groot N.N."/>
        </authorList>
    </citation>
    <scope>NUCLEOTIDE SEQUENCE [LARGE SCALE GENOMIC DNA]</scope>
    <source>
        <strain evidence="1 2">DSM 43357</strain>
    </source>
</reference>
<keyword evidence="1" id="KW-0121">Carboxypeptidase</keyword>
<keyword evidence="1" id="KW-0645">Protease</keyword>
<protein>
    <submittedName>
        <fullName evidence="1">D-alanyl-D-alanine carboxypeptidase</fullName>
    </submittedName>
</protein>
<sequence>MCSTPDGGKTLTASLTAGDAAFDLATCPKLLDGLVKAAFCGGQAGSADEAKPAE</sequence>
<accession>A0A1H7HZV6</accession>